<gene>
    <name evidence="2" type="ORF">D0Z07_6228</name>
</gene>
<feature type="compositionally biased region" description="Polar residues" evidence="1">
    <location>
        <begin position="28"/>
        <end position="38"/>
    </location>
</feature>
<feature type="compositionally biased region" description="Acidic residues" evidence="1">
    <location>
        <begin position="357"/>
        <end position="368"/>
    </location>
</feature>
<keyword evidence="3" id="KW-1185">Reference proteome</keyword>
<dbReference type="OrthoDB" id="436496at2759"/>
<organism evidence="2 3">
    <name type="scientific">Hyphodiscus hymeniophilus</name>
    <dbReference type="NCBI Taxonomy" id="353542"/>
    <lineage>
        <taxon>Eukaryota</taxon>
        <taxon>Fungi</taxon>
        <taxon>Dikarya</taxon>
        <taxon>Ascomycota</taxon>
        <taxon>Pezizomycotina</taxon>
        <taxon>Leotiomycetes</taxon>
        <taxon>Helotiales</taxon>
        <taxon>Hyphodiscaceae</taxon>
        <taxon>Hyphodiscus</taxon>
    </lineage>
</organism>
<comment type="caution">
    <text evidence="2">The sequence shown here is derived from an EMBL/GenBank/DDBJ whole genome shotgun (WGS) entry which is preliminary data.</text>
</comment>
<feature type="region of interest" description="Disordered" evidence="1">
    <location>
        <begin position="462"/>
        <end position="500"/>
    </location>
</feature>
<feature type="region of interest" description="Disordered" evidence="1">
    <location>
        <begin position="252"/>
        <end position="273"/>
    </location>
</feature>
<evidence type="ECO:0000313" key="2">
    <source>
        <dbReference type="EMBL" id="KAG0646918.1"/>
    </source>
</evidence>
<dbReference type="EMBL" id="VNKQ01000014">
    <property type="protein sequence ID" value="KAG0646918.1"/>
    <property type="molecule type" value="Genomic_DNA"/>
</dbReference>
<dbReference type="Proteomes" id="UP000785200">
    <property type="component" value="Unassembled WGS sequence"/>
</dbReference>
<feature type="compositionally biased region" description="Low complexity" evidence="1">
    <location>
        <begin position="416"/>
        <end position="426"/>
    </location>
</feature>
<proteinExistence type="predicted"/>
<feature type="region of interest" description="Disordered" evidence="1">
    <location>
        <begin position="541"/>
        <end position="561"/>
    </location>
</feature>
<feature type="region of interest" description="Disordered" evidence="1">
    <location>
        <begin position="630"/>
        <end position="649"/>
    </location>
</feature>
<accession>A0A9P7AUK7</accession>
<evidence type="ECO:0000256" key="1">
    <source>
        <dbReference type="SAM" id="MobiDB-lite"/>
    </source>
</evidence>
<reference evidence="2" key="1">
    <citation type="submission" date="2019-07" db="EMBL/GenBank/DDBJ databases">
        <title>Hyphodiscus hymeniophilus genome sequencing and assembly.</title>
        <authorList>
            <person name="Kramer G."/>
            <person name="Nodwell J."/>
        </authorList>
    </citation>
    <scope>NUCLEOTIDE SEQUENCE</scope>
    <source>
        <strain evidence="2">ATCC 34498</strain>
    </source>
</reference>
<dbReference type="AlphaFoldDB" id="A0A9P7AUK7"/>
<feature type="compositionally biased region" description="Basic and acidic residues" evidence="1">
    <location>
        <begin position="260"/>
        <end position="273"/>
    </location>
</feature>
<feature type="region of interest" description="Disordered" evidence="1">
    <location>
        <begin position="23"/>
        <end position="50"/>
    </location>
</feature>
<protein>
    <submittedName>
        <fullName evidence="2">Uncharacterized protein</fullName>
    </submittedName>
</protein>
<feature type="region of interest" description="Disordered" evidence="1">
    <location>
        <begin position="581"/>
        <end position="603"/>
    </location>
</feature>
<name>A0A9P7AUK7_9HELO</name>
<sequence length="649" mass="72055">MPSFNGILLEVISQRGLQVHPEFKHPDSSQYSSPQLDNSPNSEISSSKSDRILGRQSTVAVYIPSVSGARFWLRYSLNEAAVTNSPWFYSKLFMNGRHITSWGANSTTQDKGQIMRGLFDPSERWSFRGEDGVVIQNGGCEIRPFFFAKEHPDRSAAEEGGLIEVTVFRAQGRKRRMPKSHEFRSQDQWGIVLPTGGLLEKPEDARFYDWHLRDPKDRPFATFQFHYRSWDSLISSQLIPADHSRKLLPASPSLLSLNGHPHEQHSPSKRDEANQARICVDEFEHEAENENSISSTNSDTPWMTTVFDDNPDPGAMNPDKPAALFKLPRTASSYPLRQHSVNPPISKFAHTTHDGICDEGDEESDDEYQAPIKRPPRPATPGARATEWTDDVDRPLPELPTRTSSLKTGRSRGHSRASSTSSSAVSITPSLRSYFDRDSQSPEPPFIGVASVMHVVVSTFDHNDDPKKKDGGSASKEVLGADTRYDDGNVPLTASQRPQGGVYNISNVTLRKHHRSSPMKPLSSIEQSLTTEFKSSYSLENNSQNSADIEDECSGNASPSIMDEDATTVSVSESEWMCRTPSPAYNGRADHVGSPGIEKNSMRNSLDRSVLRNKAGNVGVRASEELEDRSMMAHGEENGSVKLRGGNWI</sequence>
<feature type="region of interest" description="Disordered" evidence="1">
    <location>
        <begin position="340"/>
        <end position="426"/>
    </location>
</feature>
<feature type="compositionally biased region" description="Basic and acidic residues" evidence="1">
    <location>
        <begin position="630"/>
        <end position="639"/>
    </location>
</feature>
<feature type="compositionally biased region" description="Basic and acidic residues" evidence="1">
    <location>
        <begin position="462"/>
        <end position="471"/>
    </location>
</feature>
<evidence type="ECO:0000313" key="3">
    <source>
        <dbReference type="Proteomes" id="UP000785200"/>
    </source>
</evidence>